<dbReference type="EMBL" id="CP139957">
    <property type="protein sequence ID" value="WPX08629.1"/>
    <property type="molecule type" value="Genomic_DNA"/>
</dbReference>
<dbReference type="RefSeq" id="WP_235375271.1">
    <property type="nucleotide sequence ID" value="NZ_CP139957.1"/>
</dbReference>
<dbReference type="SMART" id="SM00257">
    <property type="entry name" value="LysM"/>
    <property type="match status" value="1"/>
</dbReference>
<sequence length="517" mass="59534">MEASLALEKRFEKVEYMNVYGTDSQKVIVEGEILLPEIKPDAVKVLQTDSEVLITNVEVLNDKVIVQGEIEFRIIYLSSDPQRKVASVSSSAEFSKTFDMLGVRPTMAYEIKDDLIYTFCSLLSPRKLSAKAIAEITVLVKAPATIEYLAEIEEKSIKYLKEKISISNPRSMTEEISKREILEIPQGKPSIREILRCFARLSDKNIKFDRKKITFDLKVDLKTLYSPDVGQNPIEMVEHEVLIQHYSELPDSPEDVEPVVKFYIKSFKVLPKTDEIGELRRIEYDITVEAEITFQDIKTIEPIVDAYSTEYEIKESKRLLSIEQFVGKVRHIHLLKDTVTLPVEPEQVFSVSGRIEIDVIKPEKNKVNIKGVAVVFLIYLSKDQQDIIKNTTSQIPFDVKLDMEGAEETDRAFVNIEIENISFSIISASEVELRIHLAIEAWIKRAFLREVMSDLELVERIKKEEERLASVYIYTVQKDDTLWKIAKKYRTTVEKIIDFNQIDKEEIMPGQKLLIVK</sequence>
<keyword evidence="3" id="KW-1185">Reference proteome</keyword>
<feature type="domain" description="LysM" evidence="1">
    <location>
        <begin position="472"/>
        <end position="515"/>
    </location>
</feature>
<dbReference type="PROSITE" id="PS51782">
    <property type="entry name" value="LYSM"/>
    <property type="match status" value="1"/>
</dbReference>
<dbReference type="Gene3D" id="3.10.350.10">
    <property type="entry name" value="LysM domain"/>
    <property type="match status" value="1"/>
</dbReference>
<dbReference type="SUPFAM" id="SSF54106">
    <property type="entry name" value="LysM domain"/>
    <property type="match status" value="1"/>
</dbReference>
<name>A0ABZ0TZG2_9FIRM</name>
<dbReference type="Pfam" id="PF12673">
    <property type="entry name" value="SipL"/>
    <property type="match status" value="3"/>
</dbReference>
<dbReference type="InterPro" id="IPR018392">
    <property type="entry name" value="LysM"/>
</dbReference>
<organism evidence="2 3">
    <name type="scientific">Anaerocellum danielii</name>
    <dbReference type="NCBI Taxonomy" id="1387557"/>
    <lineage>
        <taxon>Bacteria</taxon>
        <taxon>Bacillati</taxon>
        <taxon>Bacillota</taxon>
        <taxon>Bacillota incertae sedis</taxon>
        <taxon>Caldicellulosiruptorales</taxon>
        <taxon>Caldicellulosiruptoraceae</taxon>
        <taxon>Anaerocellum</taxon>
    </lineage>
</organism>
<dbReference type="InterPro" id="IPR036779">
    <property type="entry name" value="LysM_dom_sf"/>
</dbReference>
<gene>
    <name evidence="2" type="ORF">SOJ16_002528</name>
</gene>
<evidence type="ECO:0000259" key="1">
    <source>
        <dbReference type="PROSITE" id="PS51782"/>
    </source>
</evidence>
<evidence type="ECO:0000313" key="3">
    <source>
        <dbReference type="Proteomes" id="UP001322744"/>
    </source>
</evidence>
<protein>
    <submittedName>
        <fullName evidence="2">DUF3794 domain-containing protein</fullName>
    </submittedName>
</protein>
<accession>A0ABZ0TZG2</accession>
<reference evidence="2 3" key="1">
    <citation type="submission" date="2023-12" db="EMBL/GenBank/DDBJ databases">
        <authorList>
            <person name="Manesh M.J.H."/>
            <person name="Bing R.G."/>
            <person name="Willard D.J."/>
            <person name="Kelly R.M."/>
        </authorList>
    </citation>
    <scope>NUCLEOTIDE SEQUENCE [LARGE SCALE GENOMIC DNA]</scope>
    <source>
        <strain evidence="2 3">DSM 8977</strain>
    </source>
</reference>
<dbReference type="Proteomes" id="UP001322744">
    <property type="component" value="Chromosome"/>
</dbReference>
<dbReference type="CDD" id="cd00118">
    <property type="entry name" value="LysM"/>
    <property type="match status" value="1"/>
</dbReference>
<evidence type="ECO:0000313" key="2">
    <source>
        <dbReference type="EMBL" id="WPX08629.1"/>
    </source>
</evidence>
<dbReference type="Pfam" id="PF01476">
    <property type="entry name" value="LysM"/>
    <property type="match status" value="1"/>
</dbReference>
<proteinExistence type="predicted"/>
<dbReference type="InterPro" id="IPR024300">
    <property type="entry name" value="SipL_SPOCS_dom"/>
</dbReference>